<dbReference type="PANTHER" id="PTHR11474:SF76">
    <property type="entry name" value="SHKT DOMAIN-CONTAINING PROTEIN"/>
    <property type="match status" value="1"/>
</dbReference>
<feature type="region of interest" description="Disordered" evidence="11">
    <location>
        <begin position="464"/>
        <end position="485"/>
    </location>
</feature>
<dbReference type="Pfam" id="PF00264">
    <property type="entry name" value="Tyrosinase"/>
    <property type="match status" value="1"/>
</dbReference>
<evidence type="ECO:0000256" key="1">
    <source>
        <dbReference type="ARBA" id="ARBA00001973"/>
    </source>
</evidence>
<dbReference type="Gene3D" id="2.60.310.20">
    <property type="match status" value="1"/>
</dbReference>
<dbReference type="InterPro" id="IPR008922">
    <property type="entry name" value="Di-copper_centre_dom_sf"/>
</dbReference>
<feature type="domain" description="Tyrosinase copper-binding" evidence="12">
    <location>
        <begin position="96"/>
        <end position="113"/>
    </location>
</feature>
<dbReference type="PROSITE" id="PS00498">
    <property type="entry name" value="TYROSINASE_2"/>
    <property type="match status" value="1"/>
</dbReference>
<accession>A0AAV9WFZ0</accession>
<dbReference type="Pfam" id="PF18132">
    <property type="entry name" value="Tyrosinase_C"/>
    <property type="match status" value="1"/>
</dbReference>
<evidence type="ECO:0000256" key="10">
    <source>
        <dbReference type="ARBA" id="ARBA00048881"/>
    </source>
</evidence>
<evidence type="ECO:0000256" key="8">
    <source>
        <dbReference type="ARBA" id="ARBA00023101"/>
    </source>
</evidence>
<evidence type="ECO:0000313" key="14">
    <source>
        <dbReference type="EMBL" id="KAK6507698.1"/>
    </source>
</evidence>
<dbReference type="GO" id="GO:0004503">
    <property type="term" value="F:tyrosinase activity"/>
    <property type="evidence" value="ECO:0007669"/>
    <property type="project" value="UniProtKB-EC"/>
</dbReference>
<dbReference type="EC" id="1.14.18.1" evidence="3"/>
<evidence type="ECO:0000259" key="12">
    <source>
        <dbReference type="PROSITE" id="PS00497"/>
    </source>
</evidence>
<dbReference type="Gene3D" id="1.10.1280.10">
    <property type="entry name" value="Di-copper center containing domain from catechol oxidase"/>
    <property type="match status" value="1"/>
</dbReference>
<dbReference type="GO" id="GO:0042438">
    <property type="term" value="P:melanin biosynthetic process"/>
    <property type="evidence" value="ECO:0007669"/>
    <property type="project" value="UniProtKB-KW"/>
</dbReference>
<feature type="domain" description="Tyrosinase copper-binding" evidence="13">
    <location>
        <begin position="344"/>
        <end position="355"/>
    </location>
</feature>
<comment type="cofactor">
    <cofactor evidence="1">
        <name>Cu(2+)</name>
        <dbReference type="ChEBI" id="CHEBI:29036"/>
    </cofactor>
</comment>
<comment type="similarity">
    <text evidence="2">Belongs to the tyrosinase family.</text>
</comment>
<evidence type="ECO:0000256" key="3">
    <source>
        <dbReference type="ARBA" id="ARBA00011906"/>
    </source>
</evidence>
<dbReference type="GO" id="GO:0046872">
    <property type="term" value="F:metal ion binding"/>
    <property type="evidence" value="ECO:0007669"/>
    <property type="project" value="UniProtKB-KW"/>
</dbReference>
<sequence length="674" mass="77571">MSSEDGFYVIRGIPREPGQPIPSRLEIDEWFRDEKMKKQVYLFIKALTFFQSMKFSDKLSYYSIAGIHGEPSKPTWDGVPREGEGPHDPESYYCAHTVSTFLTWHRVYLALYEQRIYEIMVDEIIEKDNNILPEQKDEYREAARTWRLPYWDYALNPKMANIAADQDVHIEFPNGEVHPVRNPMWQYKFDKEKTMGDDSLGDWALEEIGDPKDEFGYLAPNLCRGTSRHVYPFKESDDWKKGNANTLRVNELLPNPGDLLHVGNFKAGTIKDAIVRLTSPDQDIKENGSWATFATTRYSKNPDKSIKWMSLEQFHNSLHYMIGGSFYTNGPTGHMAHVPVAAFDPIFWHHHCFIDRVFAIWQTVHQDRIWFIDSKLDKDDRRSDSPLAPFHKNHEGEFFDSNDVRQWITLNYTYENLESVPDKKPERIIAGGSKYDPSEKRRTDMYRLINGKYGAVRRFFRNEANPPGIPEGSGPVRPQSVEDPEDPMKWMENDYVINVTYDKFGYRGGAPYVIFFYLGDIDESRGFEDQPNGAGAVYNFSAPFGPGTGRQCESCERDAEAGVLSCAQVPLTIPLYNKLKYANDGLDTFDPAGIADYLQKNLQCRIVGPDEKEIPRETMEPKFRAVVYGGRASHPPENEEPSVYEDYKDIYILPRAQPSEGPDDHAEYFSLTSV</sequence>
<keyword evidence="6" id="KW-0186">Copper</keyword>
<evidence type="ECO:0000259" key="13">
    <source>
        <dbReference type="PROSITE" id="PS00498"/>
    </source>
</evidence>
<keyword evidence="15" id="KW-1185">Reference proteome</keyword>
<dbReference type="PANTHER" id="PTHR11474">
    <property type="entry name" value="TYROSINASE FAMILY MEMBER"/>
    <property type="match status" value="1"/>
</dbReference>
<dbReference type="InterPro" id="IPR050316">
    <property type="entry name" value="Tyrosinase/Hemocyanin"/>
</dbReference>
<dbReference type="PRINTS" id="PR00092">
    <property type="entry name" value="TYROSINASE"/>
</dbReference>
<evidence type="ECO:0000256" key="9">
    <source>
        <dbReference type="ARBA" id="ARBA00048233"/>
    </source>
</evidence>
<evidence type="ECO:0000256" key="11">
    <source>
        <dbReference type="SAM" id="MobiDB-lite"/>
    </source>
</evidence>
<evidence type="ECO:0000256" key="2">
    <source>
        <dbReference type="ARBA" id="ARBA00009928"/>
    </source>
</evidence>
<keyword evidence="7" id="KW-0503">Monooxygenase</keyword>
<keyword evidence="5" id="KW-0560">Oxidoreductase</keyword>
<reference evidence="14 15" key="1">
    <citation type="submission" date="2023-08" db="EMBL/GenBank/DDBJ databases">
        <authorList>
            <person name="Palmer J.M."/>
        </authorList>
    </citation>
    <scope>NUCLEOTIDE SEQUENCE [LARGE SCALE GENOMIC DNA]</scope>
    <source>
        <strain evidence="14 15">TWF481</strain>
    </source>
</reference>
<organism evidence="14 15">
    <name type="scientific">Arthrobotrys musiformis</name>
    <dbReference type="NCBI Taxonomy" id="47236"/>
    <lineage>
        <taxon>Eukaryota</taxon>
        <taxon>Fungi</taxon>
        <taxon>Dikarya</taxon>
        <taxon>Ascomycota</taxon>
        <taxon>Pezizomycotina</taxon>
        <taxon>Orbiliomycetes</taxon>
        <taxon>Orbiliales</taxon>
        <taxon>Orbiliaceae</taxon>
        <taxon>Arthrobotrys</taxon>
    </lineage>
</organism>
<dbReference type="EMBL" id="JAVHJL010000003">
    <property type="protein sequence ID" value="KAK6507698.1"/>
    <property type="molecule type" value="Genomic_DNA"/>
</dbReference>
<dbReference type="InterPro" id="IPR002227">
    <property type="entry name" value="Tyrosinase_Cu-bd"/>
</dbReference>
<dbReference type="SUPFAM" id="SSF48056">
    <property type="entry name" value="Di-copper centre-containing domain"/>
    <property type="match status" value="1"/>
</dbReference>
<proteinExistence type="inferred from homology"/>
<evidence type="ECO:0000256" key="7">
    <source>
        <dbReference type="ARBA" id="ARBA00023033"/>
    </source>
</evidence>
<evidence type="ECO:0000313" key="15">
    <source>
        <dbReference type="Proteomes" id="UP001370758"/>
    </source>
</evidence>
<evidence type="ECO:0000256" key="5">
    <source>
        <dbReference type="ARBA" id="ARBA00023002"/>
    </source>
</evidence>
<name>A0AAV9WFZ0_9PEZI</name>
<evidence type="ECO:0000256" key="6">
    <source>
        <dbReference type="ARBA" id="ARBA00023008"/>
    </source>
</evidence>
<dbReference type="Proteomes" id="UP001370758">
    <property type="component" value="Unassembled WGS sequence"/>
</dbReference>
<dbReference type="InterPro" id="IPR041640">
    <property type="entry name" value="Tyrosinase_C"/>
</dbReference>
<protein>
    <recommendedName>
        <fullName evidence="3">tyrosinase</fullName>
        <ecNumber evidence="3">1.14.18.1</ecNumber>
    </recommendedName>
</protein>
<gene>
    <name evidence="14" type="ORF">TWF481_006121</name>
</gene>
<keyword evidence="4" id="KW-0479">Metal-binding</keyword>
<evidence type="ECO:0000256" key="4">
    <source>
        <dbReference type="ARBA" id="ARBA00022723"/>
    </source>
</evidence>
<comment type="catalytic activity">
    <reaction evidence="9">
        <text>2 L-dopa + O2 = 2 L-dopaquinone + 2 H2O</text>
        <dbReference type="Rhea" id="RHEA:34287"/>
        <dbReference type="ChEBI" id="CHEBI:15377"/>
        <dbReference type="ChEBI" id="CHEBI:15379"/>
        <dbReference type="ChEBI" id="CHEBI:57504"/>
        <dbReference type="ChEBI" id="CHEBI:57924"/>
        <dbReference type="EC" id="1.14.18.1"/>
    </reaction>
</comment>
<keyword evidence="8" id="KW-0470">Melanin biosynthesis</keyword>
<comment type="catalytic activity">
    <reaction evidence="10">
        <text>L-tyrosine + O2 = L-dopaquinone + H2O</text>
        <dbReference type="Rhea" id="RHEA:18117"/>
        <dbReference type="ChEBI" id="CHEBI:15377"/>
        <dbReference type="ChEBI" id="CHEBI:15379"/>
        <dbReference type="ChEBI" id="CHEBI:57924"/>
        <dbReference type="ChEBI" id="CHEBI:58315"/>
        <dbReference type="EC" id="1.14.18.1"/>
    </reaction>
</comment>
<comment type="caution">
    <text evidence="14">The sequence shown here is derived from an EMBL/GenBank/DDBJ whole genome shotgun (WGS) entry which is preliminary data.</text>
</comment>
<dbReference type="PROSITE" id="PS00497">
    <property type="entry name" value="TYROSINASE_1"/>
    <property type="match status" value="1"/>
</dbReference>
<dbReference type="AlphaFoldDB" id="A0AAV9WFZ0"/>